<evidence type="ECO:0000313" key="5">
    <source>
        <dbReference type="Proteomes" id="UP000694864"/>
    </source>
</evidence>
<dbReference type="GeneID" id="104714456"/>
<keyword evidence="3" id="KW-0677">Repeat</keyword>
<dbReference type="PANTHER" id="PTHR47293">
    <property type="entry name" value="JACALIN-RELATED LECTIN 3"/>
    <property type="match status" value="1"/>
</dbReference>
<sequence length="188" mass="20920">MAEMMEAIGRPGGNKWDDGSDHDGVSKIYVRVGSEGIQTIHLEYVKSGQLKRGKLFGVWDRGFTHTIEIDSLNNEYLESVEGYYDDKSNVIQALQFKTNTKTSELLGYNNKGKKFSLLQTRERKSLGFMDMLRRTSFLLEHISPLFLLVNQSCTVVLVAVTGMMVSFTDTARLNGKAGASSYSAASKS</sequence>
<evidence type="ECO:0000256" key="1">
    <source>
        <dbReference type="ARBA" id="ARBA00006568"/>
    </source>
</evidence>
<dbReference type="Gene3D" id="2.100.10.30">
    <property type="entry name" value="Jacalin-like lectin domain"/>
    <property type="match status" value="1"/>
</dbReference>
<dbReference type="PROSITE" id="PS51752">
    <property type="entry name" value="JACALIN_LECTIN"/>
    <property type="match status" value="1"/>
</dbReference>
<keyword evidence="5" id="KW-1185">Reference proteome</keyword>
<accession>A0ABM0TRE9</accession>
<protein>
    <submittedName>
        <fullName evidence="6">Jacalin-related lectin 14-like</fullName>
    </submittedName>
</protein>
<name>A0ABM0TRE9_CAMSA</name>
<dbReference type="InterPro" id="IPR033734">
    <property type="entry name" value="Jacalin-like_lectin_dom_plant"/>
</dbReference>
<feature type="domain" description="Jacalin-type lectin" evidence="4">
    <location>
        <begin position="2"/>
        <end position="148"/>
    </location>
</feature>
<dbReference type="CDD" id="cd09612">
    <property type="entry name" value="Jacalin"/>
    <property type="match status" value="1"/>
</dbReference>
<dbReference type="Pfam" id="PF01419">
    <property type="entry name" value="Jacalin"/>
    <property type="match status" value="1"/>
</dbReference>
<dbReference type="InterPro" id="IPR036404">
    <property type="entry name" value="Jacalin-like_lectin_dom_sf"/>
</dbReference>
<keyword evidence="2" id="KW-0430">Lectin</keyword>
<evidence type="ECO:0000256" key="2">
    <source>
        <dbReference type="ARBA" id="ARBA00022734"/>
    </source>
</evidence>
<comment type="similarity">
    <text evidence="1">Belongs to the jacalin lectin family.</text>
</comment>
<evidence type="ECO:0000259" key="4">
    <source>
        <dbReference type="PROSITE" id="PS51752"/>
    </source>
</evidence>
<dbReference type="Proteomes" id="UP000694864">
    <property type="component" value="Chromosome 9"/>
</dbReference>
<evidence type="ECO:0000256" key="3">
    <source>
        <dbReference type="ARBA" id="ARBA00022737"/>
    </source>
</evidence>
<reference evidence="5" key="1">
    <citation type="journal article" date="2014" name="Nat. Commun.">
        <title>The emerging biofuel crop Camelina sativa retains a highly undifferentiated hexaploid genome structure.</title>
        <authorList>
            <person name="Kagale S."/>
            <person name="Koh C."/>
            <person name="Nixon J."/>
            <person name="Bollina V."/>
            <person name="Clarke W.E."/>
            <person name="Tuteja R."/>
            <person name="Spillane C."/>
            <person name="Robinson S.J."/>
            <person name="Links M.G."/>
            <person name="Clarke C."/>
            <person name="Higgins E.E."/>
            <person name="Huebert T."/>
            <person name="Sharpe A.G."/>
            <person name="Parkin I.A."/>
        </authorList>
    </citation>
    <scope>NUCLEOTIDE SEQUENCE [LARGE SCALE GENOMIC DNA]</scope>
    <source>
        <strain evidence="5">cv. DH55</strain>
    </source>
</reference>
<dbReference type="SMART" id="SM00915">
    <property type="entry name" value="Jacalin"/>
    <property type="match status" value="1"/>
</dbReference>
<reference evidence="6" key="2">
    <citation type="submission" date="2025-08" db="UniProtKB">
        <authorList>
            <consortium name="RefSeq"/>
        </authorList>
    </citation>
    <scope>IDENTIFICATION</scope>
    <source>
        <tissue evidence="6">Leaf</tissue>
    </source>
</reference>
<gene>
    <name evidence="6" type="primary">LOC104714456</name>
</gene>
<dbReference type="PANTHER" id="PTHR47293:SF11">
    <property type="entry name" value="JACALIN-RELATED LECTIN 12-RELATED"/>
    <property type="match status" value="1"/>
</dbReference>
<dbReference type="RefSeq" id="XP_010430125.1">
    <property type="nucleotide sequence ID" value="XM_010431823.2"/>
</dbReference>
<proteinExistence type="inferred from homology"/>
<organism evidence="5 6">
    <name type="scientific">Camelina sativa</name>
    <name type="common">False flax</name>
    <name type="synonym">Myagrum sativum</name>
    <dbReference type="NCBI Taxonomy" id="90675"/>
    <lineage>
        <taxon>Eukaryota</taxon>
        <taxon>Viridiplantae</taxon>
        <taxon>Streptophyta</taxon>
        <taxon>Embryophyta</taxon>
        <taxon>Tracheophyta</taxon>
        <taxon>Spermatophyta</taxon>
        <taxon>Magnoliopsida</taxon>
        <taxon>eudicotyledons</taxon>
        <taxon>Gunneridae</taxon>
        <taxon>Pentapetalae</taxon>
        <taxon>rosids</taxon>
        <taxon>malvids</taxon>
        <taxon>Brassicales</taxon>
        <taxon>Brassicaceae</taxon>
        <taxon>Camelineae</taxon>
        <taxon>Camelina</taxon>
    </lineage>
</organism>
<dbReference type="SUPFAM" id="SSF51101">
    <property type="entry name" value="Mannose-binding lectins"/>
    <property type="match status" value="1"/>
</dbReference>
<dbReference type="InterPro" id="IPR001229">
    <property type="entry name" value="Jacalin-like_lectin_dom"/>
</dbReference>
<evidence type="ECO:0000313" key="6">
    <source>
        <dbReference type="RefSeq" id="XP_010430125.1"/>
    </source>
</evidence>